<evidence type="ECO:0008006" key="6">
    <source>
        <dbReference type="Google" id="ProtNLM"/>
    </source>
</evidence>
<dbReference type="AlphaFoldDB" id="A0A812LEU2"/>
<keyword evidence="1" id="KW-0175">Coiled coil</keyword>
<evidence type="ECO:0000256" key="2">
    <source>
        <dbReference type="SAM" id="MobiDB-lite"/>
    </source>
</evidence>
<proteinExistence type="predicted"/>
<organism evidence="4 5">
    <name type="scientific">Symbiodinium pilosum</name>
    <name type="common">Dinoflagellate</name>
    <dbReference type="NCBI Taxonomy" id="2952"/>
    <lineage>
        <taxon>Eukaryota</taxon>
        <taxon>Sar</taxon>
        <taxon>Alveolata</taxon>
        <taxon>Dinophyceae</taxon>
        <taxon>Suessiales</taxon>
        <taxon>Symbiodiniaceae</taxon>
        <taxon>Symbiodinium</taxon>
    </lineage>
</organism>
<name>A0A812LEU2_SYMPI</name>
<keyword evidence="5" id="KW-1185">Reference proteome</keyword>
<sequence length="955" mass="102034">MHRTVLLVLAAAQVPQVASQHCQCDSLDFNDPNFRRCDFWGDVHMRDSWRTPNVFDFQGTGVYSYAQTTKCGGDFEMQIFQCPYSKNGNAVALGIAVKINDGDVVVISNTTVESTGNADVDNADAIGNRKIGVDVVSDDKCVRLNVNTKGLRKAPGFLHNGQLRVISEAITAEGICGAPTFGPYFVGPGSGTPDLLFPDDKFNELCDLCKAETGMVVPGCEEPGKGPPNMAPACDFLQLRPGVMANLVEDCVGTSDPVLLEAEDGGENCVAYVRLNKRRTCDDFCTSRGSECVGAVDNPNGETCVATVNSLDEVDTRKVNCQTTKFRDLQCICKKPENPAPGPTPEEACASTPDRFSLQDALNFCRSNVDFLQGIQYPGVGASPDEEEILRGCILDVCSAAPEDRDEILDNVRDQDPDGPGPGATTTNPPPVGEELYAFDFSPYPGSSSPYNPQGVVEVESIPGGITRLSWSLTGLDPACSSDCTASRCCAVIITEGTSVGEPTGNTLFNGGGSDPWLEVKYDSSADPANELSLEVPTGLGNSDVLGRTLVITDAAGKRIAVAIIEVVARSPMMYCLACRRQTHNMMSNSDEDERNKPPAISSLEEPSTTVFVEYPGYPGQTRPEGLGNSAYKKTDGDDGADMCNCSGQVESDDQTQTLSWLFTQGVDPGCTGPCSATNCCTVAIHEGMDCSSDASIGGPYWNKQLVSTNPWQDAKYVIQGSLPTAANDVSVTSGFGAAQINGRAAVVYDSAGVRVGCATITVAKKQKKELINGAIDKLNMAVDQLMDHIKDAIEDLAEAANKSHHYGASTVPEPYSCDKANICEDLCKGQNVLPTCVRDCKKRNNALLDIVGIFCEKDACSTPSLVQTGESREEVGLLQSRAPRLLTETSVDEMTPGSPSQCGSFYLPVLGQMYKFDCKERLRIQSQLFCKRGLPLDPNGADVFQAGSYVSLSG</sequence>
<feature type="region of interest" description="Disordered" evidence="2">
    <location>
        <begin position="587"/>
        <end position="608"/>
    </location>
</feature>
<dbReference type="EMBL" id="CAJNIZ010005915">
    <property type="protein sequence ID" value="CAE7245750.1"/>
    <property type="molecule type" value="Genomic_DNA"/>
</dbReference>
<feature type="chain" id="PRO_5032400594" description="VWFD domain-containing protein" evidence="3">
    <location>
        <begin position="20"/>
        <end position="955"/>
    </location>
</feature>
<reference evidence="4" key="1">
    <citation type="submission" date="2021-02" db="EMBL/GenBank/DDBJ databases">
        <authorList>
            <person name="Dougan E. K."/>
            <person name="Rhodes N."/>
            <person name="Thang M."/>
            <person name="Chan C."/>
        </authorList>
    </citation>
    <scope>NUCLEOTIDE SEQUENCE</scope>
</reference>
<dbReference type="Proteomes" id="UP000649617">
    <property type="component" value="Unassembled WGS sequence"/>
</dbReference>
<keyword evidence="3" id="KW-0732">Signal</keyword>
<comment type="caution">
    <text evidence="4">The sequence shown here is derived from an EMBL/GenBank/DDBJ whole genome shotgun (WGS) entry which is preliminary data.</text>
</comment>
<gene>
    <name evidence="4" type="ORF">SPIL2461_LOCUS4483</name>
</gene>
<accession>A0A812LEU2</accession>
<protein>
    <recommendedName>
        <fullName evidence="6">VWFD domain-containing protein</fullName>
    </recommendedName>
</protein>
<feature type="coiled-coil region" evidence="1">
    <location>
        <begin position="776"/>
        <end position="803"/>
    </location>
</feature>
<dbReference type="OrthoDB" id="46161at2759"/>
<feature type="signal peptide" evidence="3">
    <location>
        <begin position="1"/>
        <end position="19"/>
    </location>
</feature>
<evidence type="ECO:0000256" key="1">
    <source>
        <dbReference type="SAM" id="Coils"/>
    </source>
</evidence>
<feature type="region of interest" description="Disordered" evidence="2">
    <location>
        <begin position="410"/>
        <end position="434"/>
    </location>
</feature>
<evidence type="ECO:0000313" key="4">
    <source>
        <dbReference type="EMBL" id="CAE7245750.1"/>
    </source>
</evidence>
<evidence type="ECO:0000256" key="3">
    <source>
        <dbReference type="SAM" id="SignalP"/>
    </source>
</evidence>
<evidence type="ECO:0000313" key="5">
    <source>
        <dbReference type="Proteomes" id="UP000649617"/>
    </source>
</evidence>